<feature type="signal peptide" evidence="3">
    <location>
        <begin position="1"/>
        <end position="20"/>
    </location>
</feature>
<dbReference type="RefSeq" id="XP_072833955.1">
    <property type="nucleotide sequence ID" value="XM_072977854.1"/>
</dbReference>
<keyword evidence="3" id="KW-0732">Signal</keyword>
<dbReference type="GeneID" id="140701663"/>
<gene>
    <name evidence="5 6 7 8" type="primary">LOC140701663</name>
</gene>
<keyword evidence="2" id="KW-0812">Transmembrane</keyword>
<evidence type="ECO:0000256" key="2">
    <source>
        <dbReference type="SAM" id="Phobius"/>
    </source>
</evidence>
<evidence type="ECO:0000313" key="4">
    <source>
        <dbReference type="Proteomes" id="UP001652642"/>
    </source>
</evidence>
<dbReference type="RefSeq" id="XP_072833957.1">
    <property type="nucleotide sequence ID" value="XM_072977856.1"/>
</dbReference>
<organism evidence="4 7">
    <name type="scientific">Pogona vitticeps</name>
    <name type="common">central bearded dragon</name>
    <dbReference type="NCBI Taxonomy" id="103695"/>
    <lineage>
        <taxon>Eukaryota</taxon>
        <taxon>Metazoa</taxon>
        <taxon>Chordata</taxon>
        <taxon>Craniata</taxon>
        <taxon>Vertebrata</taxon>
        <taxon>Euteleostomi</taxon>
        <taxon>Lepidosauria</taxon>
        <taxon>Squamata</taxon>
        <taxon>Bifurcata</taxon>
        <taxon>Unidentata</taxon>
        <taxon>Episquamata</taxon>
        <taxon>Toxicofera</taxon>
        <taxon>Iguania</taxon>
        <taxon>Acrodonta</taxon>
        <taxon>Agamidae</taxon>
        <taxon>Amphibolurinae</taxon>
        <taxon>Pogona</taxon>
    </lineage>
</organism>
<reference evidence="5 6" key="1">
    <citation type="submission" date="2025-05" db="UniProtKB">
        <authorList>
            <consortium name="RefSeq"/>
        </authorList>
    </citation>
    <scope>IDENTIFICATION</scope>
</reference>
<keyword evidence="4" id="KW-1185">Reference proteome</keyword>
<dbReference type="Proteomes" id="UP001652642">
    <property type="component" value="Chromosome 7"/>
</dbReference>
<evidence type="ECO:0000313" key="8">
    <source>
        <dbReference type="RefSeq" id="XP_072833958.1"/>
    </source>
</evidence>
<accession>A0ABM5ELC8</accession>
<feature type="chain" id="PRO_5045028107" evidence="3">
    <location>
        <begin position="21"/>
        <end position="229"/>
    </location>
</feature>
<evidence type="ECO:0000313" key="7">
    <source>
        <dbReference type="RefSeq" id="XP_072833957.1"/>
    </source>
</evidence>
<protein>
    <submittedName>
        <fullName evidence="5 6">Uncharacterized protein</fullName>
    </submittedName>
</protein>
<evidence type="ECO:0000313" key="5">
    <source>
        <dbReference type="RefSeq" id="XP_072833955.1"/>
    </source>
</evidence>
<proteinExistence type="predicted"/>
<sequence length="229" mass="24985">MGGLFLAGLLALHLSHLAHATCPSWDRGHNATCTCEEAKDLYTACLNCTPSAACQCTSSSSSQGRLNLTDFYAQECHGSATRAALYVAIILPPVALLLAALLVYAFVRRRKVSSLGHDKRASKASDAGLGQPRYISHTSPLGDTARSPPGHQEYENVFVDRPQGARGGRSERRSRKPSKSRPPSKVRDTDSTHNDQPIYANTQDVYYNYIGRPAMQEVHNEGVYVIPDQ</sequence>
<dbReference type="RefSeq" id="XP_072833956.1">
    <property type="nucleotide sequence ID" value="XM_072977855.1"/>
</dbReference>
<keyword evidence="2" id="KW-1133">Transmembrane helix</keyword>
<feature type="transmembrane region" description="Helical" evidence="2">
    <location>
        <begin position="83"/>
        <end position="107"/>
    </location>
</feature>
<evidence type="ECO:0000256" key="1">
    <source>
        <dbReference type="SAM" id="MobiDB-lite"/>
    </source>
</evidence>
<dbReference type="InterPro" id="IPR039243">
    <property type="entry name" value="LRRC25"/>
</dbReference>
<keyword evidence="2" id="KW-0472">Membrane</keyword>
<feature type="region of interest" description="Disordered" evidence="1">
    <location>
        <begin position="115"/>
        <end position="200"/>
    </location>
</feature>
<evidence type="ECO:0000256" key="3">
    <source>
        <dbReference type="SAM" id="SignalP"/>
    </source>
</evidence>
<dbReference type="RefSeq" id="XP_072833958.1">
    <property type="nucleotide sequence ID" value="XM_072977857.1"/>
</dbReference>
<evidence type="ECO:0000313" key="6">
    <source>
        <dbReference type="RefSeq" id="XP_072833956.1"/>
    </source>
</evidence>
<dbReference type="PANTHER" id="PTHR20878">
    <property type="entry name" value="LEUCINE-RICH REPEAT CONTAINING PROTEIN 25"/>
    <property type="match status" value="1"/>
</dbReference>
<name>A0ABM5ELC8_9SAUR</name>
<dbReference type="PANTHER" id="PTHR20878:SF0">
    <property type="entry name" value="LEUCINE-RICH REPEAT-CONTAINING PROTEIN 25"/>
    <property type="match status" value="1"/>
</dbReference>
<feature type="compositionally biased region" description="Basic residues" evidence="1">
    <location>
        <begin position="172"/>
        <end position="184"/>
    </location>
</feature>